<protein>
    <submittedName>
        <fullName evidence="2">Tetratricopeptide repeat protein</fullName>
    </submittedName>
</protein>
<dbReference type="Gene3D" id="1.25.40.10">
    <property type="entry name" value="Tetratricopeptide repeat domain"/>
    <property type="match status" value="1"/>
</dbReference>
<feature type="chain" id="PRO_5012548790" evidence="1">
    <location>
        <begin position="21"/>
        <end position="258"/>
    </location>
</feature>
<dbReference type="STRING" id="1918946.VPAL9027_00736"/>
<reference evidence="2 3" key="1">
    <citation type="submission" date="2017-02" db="EMBL/GenBank/DDBJ databases">
        <authorList>
            <person name="Peterson S.W."/>
        </authorList>
    </citation>
    <scope>NUCLEOTIDE SEQUENCE [LARGE SCALE GENOMIC DNA]</scope>
    <source>
        <strain evidence="2 3">CECT 9027</strain>
    </source>
</reference>
<sequence length="258" mass="29251">MPVSKYVVYGLLMLAMSGCAQQNKQKFSDTTNEKILESSGSYSQLIELYKKQLVKKESLKTRIKLIKTYEKVGDYSSAIFYLQPLLKTQPKEFAIQRLAGRAYLNTQEYKQAEYYLSLAHRNHPTDAKVMNLLGVMAGYQGDLVQAQLWFSKARSSMGNDHTIKNNLALIALLQKDYGTARSLLESLINDETNKNKQTVTANLALVYAKQGDQAAFLTLTKQLDENKQSLLYKQLRALKLVNLQQLSVSQNDQALQHK</sequence>
<evidence type="ECO:0000313" key="3">
    <source>
        <dbReference type="Proteomes" id="UP000189475"/>
    </source>
</evidence>
<proteinExistence type="predicted"/>
<dbReference type="OrthoDB" id="6260771at2"/>
<feature type="signal peptide" evidence="1">
    <location>
        <begin position="1"/>
        <end position="20"/>
    </location>
</feature>
<dbReference type="AlphaFoldDB" id="A0A1R4B1K1"/>
<evidence type="ECO:0000313" key="2">
    <source>
        <dbReference type="EMBL" id="SJL82796.1"/>
    </source>
</evidence>
<gene>
    <name evidence="2" type="ORF">VPAL9027_00736</name>
</gene>
<keyword evidence="1" id="KW-0732">Signal</keyword>
<dbReference type="Proteomes" id="UP000189475">
    <property type="component" value="Unassembled WGS sequence"/>
</dbReference>
<dbReference type="Pfam" id="PF14559">
    <property type="entry name" value="TPR_19"/>
    <property type="match status" value="1"/>
</dbReference>
<dbReference type="SUPFAM" id="SSF48452">
    <property type="entry name" value="TPR-like"/>
    <property type="match status" value="1"/>
</dbReference>
<name>A0A1R4B1K1_9VIBR</name>
<dbReference type="InterPro" id="IPR011990">
    <property type="entry name" value="TPR-like_helical_dom_sf"/>
</dbReference>
<keyword evidence="3" id="KW-1185">Reference proteome</keyword>
<dbReference type="PROSITE" id="PS51257">
    <property type="entry name" value="PROKAR_LIPOPROTEIN"/>
    <property type="match status" value="1"/>
</dbReference>
<evidence type="ECO:0000256" key="1">
    <source>
        <dbReference type="SAM" id="SignalP"/>
    </source>
</evidence>
<dbReference type="EMBL" id="FUFT01000002">
    <property type="protein sequence ID" value="SJL82796.1"/>
    <property type="molecule type" value="Genomic_DNA"/>
</dbReference>
<organism evidence="2 3">
    <name type="scientific">Vibrio palustris</name>
    <dbReference type="NCBI Taxonomy" id="1918946"/>
    <lineage>
        <taxon>Bacteria</taxon>
        <taxon>Pseudomonadati</taxon>
        <taxon>Pseudomonadota</taxon>
        <taxon>Gammaproteobacteria</taxon>
        <taxon>Vibrionales</taxon>
        <taxon>Vibrionaceae</taxon>
        <taxon>Vibrio</taxon>
    </lineage>
</organism>
<dbReference type="RefSeq" id="WP_139343470.1">
    <property type="nucleotide sequence ID" value="NZ_AP024887.1"/>
</dbReference>
<accession>A0A1R4B1K1</accession>